<reference evidence="2 3" key="1">
    <citation type="submission" date="2019-08" db="EMBL/GenBank/DDBJ databases">
        <title>Pseudomonas haemolytica sp. nov. isolated from raw milk and skim milk concentrate.</title>
        <authorList>
            <person name="Hofmann K."/>
            <person name="Huptas C."/>
            <person name="Doll E."/>
            <person name="Scherer S."/>
            <person name="Wenning M."/>
        </authorList>
    </citation>
    <scope>NUCLEOTIDE SEQUENCE [LARGE SCALE GENOMIC DNA]</scope>
    <source>
        <strain evidence="2 3">DSM 108988</strain>
    </source>
</reference>
<sequence>MNSYQSIVEWAANDLPEWEADLIRRLLAKGSLEPDDVLQVSRNAICSFNINNASETKELHPPILNFESITNATSTSPIKLCSIDEVRNINAIHETAKLPFSHNGLTLVYGDNGSGKSGYSRILKGACFAKHIEPTVLGNIYKPTSTAQSAKITFLKNGAREEWQWSPGKTLSDLTAINVFDTDCGKALLDKNNQVTYKPRGAEIFDKISPLMDSIKTSIESRKKDATPPSIPGLEDDPELNNWFKSITEKSKVEILQKNMTWVEDDQKNLNILSKNISDYENGATVKAIVKIQSIVGTRLPNAITKLSKCIEILSTTKPAEIKLLQDALDNAQKTYETSLVAFDIQEPLSGVHSDPWINLLKAAQEYSEQHAYIGKVFPYTGDEALCVLCMQPLHEHAEQRLSRFESYIKDKSKTSLETAKQKINDAKKLIADLLVPEPEIYEPLSLDLIDLLQNDGGLAEAFKVIKFRKEFFTQTDQTEKQYDDTIIFPTSILDNLSVKLNEKLTELQANISPEKHLKDKESFAKQKLRKELSIAAPSILSYHQSLILNKKITSALSSIKQTKTRFSNKAKSIIADLVTPDFIECFKDELSRLGVNLVIDITPLVRDSDTSHSFSIGSQKPGRVLSEGEQKVISLAAYLAEMRTFGNVSPLVLDDPVSSLDHVYREKIALRLTQEALSRQLIIFTHDLSLIMEIEGKCIELVLSQGSRPALSSFTVRRNGKDSGFCLSEAPWRGMNTAQRAHHLDTNLNSFKQLFETNTAQYNEKAALLYCLLREAWESLIEQDLFFDIVSRGRNSIHTTRIGQITIEPDDANKVTSHMTTASTWMYGHDKSKAITENRPAPKQIAADIEELRVFAKAIGTRRKPAKSAFEDQFDSPVCEIG</sequence>
<dbReference type="Proteomes" id="UP000432048">
    <property type="component" value="Unassembled WGS sequence"/>
</dbReference>
<accession>A0A646P2I6</accession>
<comment type="caution">
    <text evidence="2">The sequence shown here is derived from an EMBL/GenBank/DDBJ whole genome shotgun (WGS) entry which is preliminary data.</text>
</comment>
<dbReference type="CDD" id="cd00267">
    <property type="entry name" value="ABC_ATPase"/>
    <property type="match status" value="1"/>
</dbReference>
<dbReference type="InterPro" id="IPR027417">
    <property type="entry name" value="P-loop_NTPase"/>
</dbReference>
<dbReference type="SUPFAM" id="SSF52540">
    <property type="entry name" value="P-loop containing nucleoside triphosphate hydrolases"/>
    <property type="match status" value="1"/>
</dbReference>
<feature type="domain" description="Protein CR006 P-loop" evidence="1">
    <location>
        <begin position="107"/>
        <end position="756"/>
    </location>
</feature>
<dbReference type="PANTHER" id="PTHR32114:SF2">
    <property type="entry name" value="ABC TRANSPORTER ABCH.3"/>
    <property type="match status" value="1"/>
</dbReference>
<evidence type="ECO:0000313" key="2">
    <source>
        <dbReference type="EMBL" id="MRJ21220.1"/>
    </source>
</evidence>
<evidence type="ECO:0000313" key="3">
    <source>
        <dbReference type="Proteomes" id="UP000432048"/>
    </source>
</evidence>
<dbReference type="Pfam" id="PF13166">
    <property type="entry name" value="AAA_13"/>
    <property type="match status" value="1"/>
</dbReference>
<gene>
    <name evidence="2" type="ORF">FRT60_12900</name>
</gene>
<dbReference type="EMBL" id="VOIX01000005">
    <property type="protein sequence ID" value="MRJ21220.1"/>
    <property type="molecule type" value="Genomic_DNA"/>
</dbReference>
<dbReference type="AlphaFoldDB" id="A0A646P2I6"/>
<dbReference type="Gene3D" id="3.40.50.300">
    <property type="entry name" value="P-loop containing nucleotide triphosphate hydrolases"/>
    <property type="match status" value="2"/>
</dbReference>
<dbReference type="RefSeq" id="WP_153838568.1">
    <property type="nucleotide sequence ID" value="NZ_VOIX01000005.1"/>
</dbReference>
<proteinExistence type="predicted"/>
<organism evidence="2 3">
    <name type="scientific">Pseudomonas haemolytica</name>
    <dbReference type="NCBI Taxonomy" id="2600065"/>
    <lineage>
        <taxon>Bacteria</taxon>
        <taxon>Pseudomonadati</taxon>
        <taxon>Pseudomonadota</taxon>
        <taxon>Gammaproteobacteria</taxon>
        <taxon>Pseudomonadales</taxon>
        <taxon>Pseudomonadaceae</taxon>
        <taxon>Pseudomonas</taxon>
    </lineage>
</organism>
<protein>
    <submittedName>
        <fullName evidence="2">AAA family ATPase</fullName>
    </submittedName>
</protein>
<dbReference type="PANTHER" id="PTHR32114">
    <property type="entry name" value="ABC TRANSPORTER ABCH.3"/>
    <property type="match status" value="1"/>
</dbReference>
<evidence type="ECO:0000259" key="1">
    <source>
        <dbReference type="Pfam" id="PF13166"/>
    </source>
</evidence>
<name>A0A646P2I6_9PSED</name>
<dbReference type="InterPro" id="IPR026866">
    <property type="entry name" value="CR006_AAA"/>
</dbReference>